<dbReference type="Pfam" id="PF00561">
    <property type="entry name" value="Abhydrolase_1"/>
    <property type="match status" value="1"/>
</dbReference>
<name>A0A6L7HSV3_9GAMM</name>
<dbReference type="Proteomes" id="UP000474778">
    <property type="component" value="Unassembled WGS sequence"/>
</dbReference>
<gene>
    <name evidence="2" type="ORF">GNT65_00900</name>
</gene>
<comment type="caution">
    <text evidence="2">The sequence shown here is derived from an EMBL/GenBank/DDBJ whole genome shotgun (WGS) entry which is preliminary data.</text>
</comment>
<dbReference type="InterPro" id="IPR000073">
    <property type="entry name" value="AB_hydrolase_1"/>
</dbReference>
<dbReference type="InterPro" id="IPR029058">
    <property type="entry name" value="AB_hydrolase_fold"/>
</dbReference>
<reference evidence="2 3" key="1">
    <citation type="submission" date="2019-12" db="EMBL/GenBank/DDBJ databases">
        <title>Shewanella insulae sp. nov., isolated from a tidal flat.</title>
        <authorList>
            <person name="Yoon J.-H."/>
        </authorList>
    </citation>
    <scope>NUCLEOTIDE SEQUENCE [LARGE SCALE GENOMIC DNA]</scope>
    <source>
        <strain evidence="2 3">JBTF-M18</strain>
    </source>
</reference>
<dbReference type="SUPFAM" id="SSF53474">
    <property type="entry name" value="alpha/beta-Hydrolases"/>
    <property type="match status" value="1"/>
</dbReference>
<dbReference type="Gene3D" id="3.40.50.1820">
    <property type="entry name" value="alpha/beta hydrolase"/>
    <property type="match status" value="1"/>
</dbReference>
<evidence type="ECO:0000259" key="1">
    <source>
        <dbReference type="Pfam" id="PF00561"/>
    </source>
</evidence>
<proteinExistence type="predicted"/>
<dbReference type="InterPro" id="IPR050266">
    <property type="entry name" value="AB_hydrolase_sf"/>
</dbReference>
<dbReference type="GO" id="GO:0016787">
    <property type="term" value="F:hydrolase activity"/>
    <property type="evidence" value="ECO:0007669"/>
    <property type="project" value="UniProtKB-KW"/>
</dbReference>
<organism evidence="2 3">
    <name type="scientific">Shewanella insulae</name>
    <dbReference type="NCBI Taxonomy" id="2681496"/>
    <lineage>
        <taxon>Bacteria</taxon>
        <taxon>Pseudomonadati</taxon>
        <taxon>Pseudomonadota</taxon>
        <taxon>Gammaproteobacteria</taxon>
        <taxon>Alteromonadales</taxon>
        <taxon>Shewanellaceae</taxon>
        <taxon>Shewanella</taxon>
    </lineage>
</organism>
<accession>A0A6L7HSV3</accession>
<keyword evidence="3" id="KW-1185">Reference proteome</keyword>
<sequence>MNLDHYRHSFNINGQQMSYLDVGQGPVLLLGHSYLWDSAMWAPQIAHLSQDYRCIVPELWGHGHSDPLPSDCRSLKHLAQHYLALMDNLAIDEFSILGLSVGGMWGAELTLMAPRRVKTLVMMGCFLGFEPEVSRAKYYAMLDAMTTAGQLPAPLIEQIAPLFFADEVEQKQPELIASFKSSLASLDSERLDSIARLGRIIFGRRDIMEDIEQLTLPTLIMTGTQDKPRPVLEGYLMHDAIDGSEFLHIPEAGHISTLEQSEWINQHLSDFFGKHLR</sequence>
<dbReference type="PRINTS" id="PR00111">
    <property type="entry name" value="ABHYDROLASE"/>
</dbReference>
<dbReference type="PANTHER" id="PTHR43798">
    <property type="entry name" value="MONOACYLGLYCEROL LIPASE"/>
    <property type="match status" value="1"/>
</dbReference>
<dbReference type="PANTHER" id="PTHR43798:SF29">
    <property type="entry name" value="AB HYDROLASE-1 DOMAIN-CONTAINING PROTEIN"/>
    <property type="match status" value="1"/>
</dbReference>
<dbReference type="PRINTS" id="PR00412">
    <property type="entry name" value="EPOXHYDRLASE"/>
</dbReference>
<dbReference type="InterPro" id="IPR000639">
    <property type="entry name" value="Epox_hydrolase-like"/>
</dbReference>
<keyword evidence="2" id="KW-0378">Hydrolase</keyword>
<dbReference type="AlphaFoldDB" id="A0A6L7HSV3"/>
<dbReference type="EMBL" id="WRPA01000001">
    <property type="protein sequence ID" value="MXR67245.1"/>
    <property type="molecule type" value="Genomic_DNA"/>
</dbReference>
<dbReference type="RefSeq" id="WP_160793257.1">
    <property type="nucleotide sequence ID" value="NZ_JAKEVH010000025.1"/>
</dbReference>
<protein>
    <submittedName>
        <fullName evidence="2">Alpha/beta fold hydrolase</fullName>
    </submittedName>
</protein>
<evidence type="ECO:0000313" key="2">
    <source>
        <dbReference type="EMBL" id="MXR67245.1"/>
    </source>
</evidence>
<evidence type="ECO:0000313" key="3">
    <source>
        <dbReference type="Proteomes" id="UP000474778"/>
    </source>
</evidence>
<feature type="domain" description="AB hydrolase-1" evidence="1">
    <location>
        <begin position="26"/>
        <end position="259"/>
    </location>
</feature>